<feature type="compositionally biased region" description="Polar residues" evidence="1">
    <location>
        <begin position="41"/>
        <end position="50"/>
    </location>
</feature>
<feature type="region of interest" description="Disordered" evidence="1">
    <location>
        <begin position="24"/>
        <end position="50"/>
    </location>
</feature>
<protein>
    <submittedName>
        <fullName evidence="2">Uncharacterized protein</fullName>
    </submittedName>
</protein>
<sequence length="50" mass="5788">MKRLHLHGELRPVHPALGFILLHGSARKREHQTAGRDKPRQQNASFEMPH</sequence>
<evidence type="ECO:0000313" key="3">
    <source>
        <dbReference type="Proteomes" id="UP000563426"/>
    </source>
</evidence>
<keyword evidence="3" id="KW-1185">Reference proteome</keyword>
<gene>
    <name evidence="2" type="ORF">HMI49_14660</name>
</gene>
<dbReference type="Proteomes" id="UP000563426">
    <property type="component" value="Unassembled WGS sequence"/>
</dbReference>
<proteinExistence type="predicted"/>
<accession>A0A7Y4KIQ3</accession>
<dbReference type="EMBL" id="JABFJV010000069">
    <property type="protein sequence ID" value="NOK34441.1"/>
    <property type="molecule type" value="Genomic_DNA"/>
</dbReference>
<evidence type="ECO:0000256" key="1">
    <source>
        <dbReference type="SAM" id="MobiDB-lite"/>
    </source>
</evidence>
<comment type="caution">
    <text evidence="2">The sequence shown here is derived from an EMBL/GenBank/DDBJ whole genome shotgun (WGS) entry which is preliminary data.</text>
</comment>
<reference evidence="2 3" key="1">
    <citation type="submission" date="2020-05" db="EMBL/GenBank/DDBJ databases">
        <authorList>
            <person name="Whitworth D."/>
        </authorList>
    </citation>
    <scope>NUCLEOTIDE SEQUENCE [LARGE SCALE GENOMIC DNA]</scope>
    <source>
        <strain evidence="2 3">AB043B</strain>
    </source>
</reference>
<dbReference type="AlphaFoldDB" id="A0A7Y4KIQ3"/>
<feature type="compositionally biased region" description="Basic and acidic residues" evidence="1">
    <location>
        <begin position="31"/>
        <end position="40"/>
    </location>
</feature>
<name>A0A7Y4KIQ3_9BACT</name>
<evidence type="ECO:0000313" key="2">
    <source>
        <dbReference type="EMBL" id="NOK34441.1"/>
    </source>
</evidence>
<organism evidence="2 3">
    <name type="scientific">Corallococcus exercitus</name>
    <dbReference type="NCBI Taxonomy" id="2316736"/>
    <lineage>
        <taxon>Bacteria</taxon>
        <taxon>Pseudomonadati</taxon>
        <taxon>Myxococcota</taxon>
        <taxon>Myxococcia</taxon>
        <taxon>Myxococcales</taxon>
        <taxon>Cystobacterineae</taxon>
        <taxon>Myxococcaceae</taxon>
        <taxon>Corallococcus</taxon>
    </lineage>
</organism>